<name>A0A125G5F2_9BURK</name>
<sequence>MPRTQAPGPDAAGPILDFRTADVFYQQALTLAQTYTPQWSEYWPPVMKQPVAEQDQAQAAEAVNQDPGLVLLNLFAQLAGYTAGIENRIPFQRRQALFQFLAMSPRPPLAAAAPLYFTLEAGKPPQRVPAQSAVLDAQAQHIRFQTDRDLLVVPAELAAAMTLIPAQDAYINAMPVLARAAANGANDANDATSVPIFVADDTTDPAEAPLGHWFIMGDAELFKPDPALQGITVTLYGQQLFPQYFGQWFDGALSPLAVTLTPSADARQLDVTLKQKPLAPPLTIDALAQEIHAAEDPGAAYGIPPADASDQAPEYWLLVKPSPQAKILSSLAEQLPVISGVQCTFRGDGIQAQQAAFNVVLLDISNGAYPFGETPQTNDAFYIRSDNVFARPGARVSITFDLVPVAEQYPVVLYWQYWDGRAWQSFNETLAQMSRYQFVDTTHNLQFNAPDGPTWVQFECPVIAKTTVAGGEGLWIRAMIASGGYGESGGFVTTSVAETIGSVPDAILPPAQKTQVITYLNDVEGVNFSYHFNDAQFDPPFIRSLQIAYSYAARPTRYWTYNAFELSRFLYAPYRPVGEVLTGFYFAFAPAGFGAGTLGNRLNLYFHLQQERAAPGGKLDWQYNDGSAWQPLAVDDGTYGLSRSGIVSFIVPATMQAASLYSDTAYWFRIDNAHVNRTIRLYGLYPNTVIAHNITGVDDEILGSSNEQPGQQFTLTYSPVLPDLDLRVLEAVSLDDVAPLAAASSDSSASNDAAETPAPAGIRWRQVESFSLCGPTDRVYTLDSENGLVTFGDGYNGMIPPAGYNNIVAVRYAYTQGLAGNVDAASLTLLRPGIVNIEAVTNPAPASGGVDADTALTVAATGPALVKANGYAVELDDFSALAAAASQEVAQARAIETAEQTIRIVLLAQSSAPVPYTRPQVLNEVEAAVRARCLAPLAPRVRTAAPDFVVIDVSAQLAVRCAPDRINALEQDLATRLAAFFQPVFGGPDGGGWRFGQTVQSMTVSRFLRDLPQVGAVLSLSLNGRQNGNIALAPAQLPVAGRMSLFLYQEAAP</sequence>
<organism evidence="1 2">
    <name type="scientific">Burkholderia ubonensis</name>
    <dbReference type="NCBI Taxonomy" id="101571"/>
    <lineage>
        <taxon>Bacteria</taxon>
        <taxon>Pseudomonadati</taxon>
        <taxon>Pseudomonadota</taxon>
        <taxon>Betaproteobacteria</taxon>
        <taxon>Burkholderiales</taxon>
        <taxon>Burkholderiaceae</taxon>
        <taxon>Burkholderia</taxon>
        <taxon>Burkholderia cepacia complex</taxon>
    </lineage>
</organism>
<proteinExistence type="predicted"/>
<dbReference type="Proteomes" id="UP000062998">
    <property type="component" value="Unassembled WGS sequence"/>
</dbReference>
<dbReference type="AlphaFoldDB" id="A0A125G5F2"/>
<protein>
    <submittedName>
        <fullName evidence="1">Uncharacterized protein</fullName>
    </submittedName>
</protein>
<accession>A0A125G5F2</accession>
<gene>
    <name evidence="1" type="ORF">WL73_27940</name>
</gene>
<evidence type="ECO:0000313" key="1">
    <source>
        <dbReference type="EMBL" id="KWD92704.1"/>
    </source>
</evidence>
<dbReference type="EMBL" id="LPIX01000105">
    <property type="protein sequence ID" value="KWD92704.1"/>
    <property type="molecule type" value="Genomic_DNA"/>
</dbReference>
<evidence type="ECO:0000313" key="2">
    <source>
        <dbReference type="Proteomes" id="UP000062998"/>
    </source>
</evidence>
<reference evidence="1 2" key="1">
    <citation type="submission" date="2015-11" db="EMBL/GenBank/DDBJ databases">
        <title>Expanding the genomic diversity of Burkholderia species for the development of highly accurate diagnostics.</title>
        <authorList>
            <person name="Sahl J."/>
            <person name="Keim P."/>
            <person name="Wagner D."/>
        </authorList>
    </citation>
    <scope>NUCLEOTIDE SEQUENCE [LARGE SCALE GENOMIC DNA]</scope>
    <source>
        <strain evidence="1 2">MSMB2167WGS</strain>
    </source>
</reference>
<comment type="caution">
    <text evidence="1">The sequence shown here is derived from an EMBL/GenBank/DDBJ whole genome shotgun (WGS) entry which is preliminary data.</text>
</comment>
<dbReference type="RefSeq" id="WP_060327260.1">
    <property type="nucleotide sequence ID" value="NZ_LPIU01000068.1"/>
</dbReference>
<dbReference type="OrthoDB" id="9796131at2"/>